<name>A0A0A0RN26_9CAUD</name>
<gene>
    <name evidence="1" type="ORF">CPT_Moonbeam19</name>
</gene>
<evidence type="ECO:0000313" key="1">
    <source>
        <dbReference type="EMBL" id="AIW03417.1"/>
    </source>
</evidence>
<keyword evidence="1" id="KW-0808">Transferase</keyword>
<evidence type="ECO:0000313" key="2">
    <source>
        <dbReference type="Proteomes" id="UP000030207"/>
    </source>
</evidence>
<dbReference type="KEGG" id="vg:24607993"/>
<dbReference type="SUPFAM" id="SSF52540">
    <property type="entry name" value="P-loop containing nucleoside triphosphate hydrolases"/>
    <property type="match status" value="1"/>
</dbReference>
<dbReference type="OrthoDB" id="9152at10239"/>
<dbReference type="Proteomes" id="UP000030207">
    <property type="component" value="Segment"/>
</dbReference>
<dbReference type="Gene3D" id="3.40.50.300">
    <property type="entry name" value="P-loop containing nucleotide triphosphate hydrolases"/>
    <property type="match status" value="1"/>
</dbReference>
<dbReference type="RefSeq" id="YP_009151582.1">
    <property type="nucleotide sequence ID" value="NC_027374.1"/>
</dbReference>
<organism evidence="1 2">
    <name type="scientific">Bacillus phage Moonbeam</name>
    <dbReference type="NCBI Taxonomy" id="1540091"/>
    <lineage>
        <taxon>Viruses</taxon>
        <taxon>Duplodnaviria</taxon>
        <taxon>Heunggongvirae</taxon>
        <taxon>Uroviricota</taxon>
        <taxon>Caudoviricetes</taxon>
        <taxon>Herelleviridae</taxon>
        <taxon>Bastillevirinae</taxon>
        <taxon>Moonbeamvirus</taxon>
        <taxon>Moonbeamvirus moonbeam</taxon>
    </lineage>
</organism>
<keyword evidence="2" id="KW-1185">Reference proteome</keyword>
<reference evidence="1 2" key="1">
    <citation type="submission" date="2014-07" db="EMBL/GenBank/DDBJ databases">
        <title>Complete Genome of Bacillus megaterium Myophage Moonbeam.</title>
        <authorList>
            <person name="Cadungog J.N."/>
            <person name="Khatemi B.E."/>
            <person name="Hernandez A.C."/>
            <person name="Everett G.F.K."/>
        </authorList>
    </citation>
    <scope>NUCLEOTIDE SEQUENCE [LARGE SCALE GENOMIC DNA]</scope>
</reference>
<dbReference type="InterPro" id="IPR027417">
    <property type="entry name" value="P-loop_NTPase"/>
</dbReference>
<dbReference type="GO" id="GO:0016301">
    <property type="term" value="F:kinase activity"/>
    <property type="evidence" value="ECO:0007669"/>
    <property type="project" value="UniProtKB-KW"/>
</dbReference>
<protein>
    <submittedName>
        <fullName evidence="1">DNMP kinase</fullName>
    </submittedName>
</protein>
<dbReference type="GeneID" id="24607993"/>
<proteinExistence type="predicted"/>
<accession>A0A0A0RN26</accession>
<dbReference type="EMBL" id="KM236246">
    <property type="protein sequence ID" value="AIW03417.1"/>
    <property type="molecule type" value="Genomic_DNA"/>
</dbReference>
<dbReference type="Pfam" id="PF13238">
    <property type="entry name" value="AAA_18"/>
    <property type="match status" value="1"/>
</dbReference>
<sequence>MKKELKIALCGKIRSGKSTLEKHLVDKHEMTSFAFADKLKEEFHAKNPSVKRFPKPVSGYQTYGQGERADKYEDIWVDKCFAEIERIRKAAANYNIVGSENPFMPLVTDLRQPNEYKRLLEEGYIIIRVSAPLEVRKERAAAKGDNISDENFEFDTENHVDTFDVDYDIMNDGTLEELLWEMDMVMATIQEKRKLSIL</sequence>
<keyword evidence="1" id="KW-0418">Kinase</keyword>